<sequence>LVSLNVRGKWKKIDRPPEVDDLVLFTEDTVPRNRWKLGVTTELLPGSDGIVRSVRLRTARGVLTRPSRLLPEDPYRLPKTTLFAVVMTLLDSVLTPIVGIKFQIQYFVCCCAKSISLPERDQPPPFSLDLPERHSKSLVSDVSGLYFWIVIARSGVSNTLDNPTYKTITVVQKLE</sequence>
<evidence type="ECO:0000259" key="1">
    <source>
        <dbReference type="Pfam" id="PF18701"/>
    </source>
</evidence>
<organism evidence="2 3">
    <name type="scientific">Trichinella britovi</name>
    <name type="common">Parasitic roundworm</name>
    <dbReference type="NCBI Taxonomy" id="45882"/>
    <lineage>
        <taxon>Eukaryota</taxon>
        <taxon>Metazoa</taxon>
        <taxon>Ecdysozoa</taxon>
        <taxon>Nematoda</taxon>
        <taxon>Enoplea</taxon>
        <taxon>Dorylaimia</taxon>
        <taxon>Trichinellida</taxon>
        <taxon>Trichinellidae</taxon>
        <taxon>Trichinella</taxon>
    </lineage>
</organism>
<dbReference type="Pfam" id="PF18701">
    <property type="entry name" value="DUF5641"/>
    <property type="match status" value="1"/>
</dbReference>
<gene>
    <name evidence="2" type="ORF">T03_6651</name>
</gene>
<evidence type="ECO:0000313" key="2">
    <source>
        <dbReference type="EMBL" id="KRY43801.1"/>
    </source>
</evidence>
<proteinExistence type="predicted"/>
<name>A0A0V1C391_TRIBR</name>
<feature type="non-terminal residue" evidence="2">
    <location>
        <position position="1"/>
    </location>
</feature>
<dbReference type="InterPro" id="IPR040676">
    <property type="entry name" value="DUF5641"/>
</dbReference>
<dbReference type="PANTHER" id="PTHR47331">
    <property type="entry name" value="PHD-TYPE DOMAIN-CONTAINING PROTEIN"/>
    <property type="match status" value="1"/>
</dbReference>
<feature type="domain" description="DUF5641" evidence="1">
    <location>
        <begin position="2"/>
        <end position="67"/>
    </location>
</feature>
<accession>A0A0V1C391</accession>
<keyword evidence="3" id="KW-1185">Reference proteome</keyword>
<dbReference type="EMBL" id="JYDI01000889">
    <property type="protein sequence ID" value="KRY43801.1"/>
    <property type="molecule type" value="Genomic_DNA"/>
</dbReference>
<evidence type="ECO:0000313" key="3">
    <source>
        <dbReference type="Proteomes" id="UP000054653"/>
    </source>
</evidence>
<protein>
    <recommendedName>
        <fullName evidence="1">DUF5641 domain-containing protein</fullName>
    </recommendedName>
</protein>
<comment type="caution">
    <text evidence="2">The sequence shown here is derived from an EMBL/GenBank/DDBJ whole genome shotgun (WGS) entry which is preliminary data.</text>
</comment>
<dbReference type="Proteomes" id="UP000054653">
    <property type="component" value="Unassembled WGS sequence"/>
</dbReference>
<dbReference type="OrthoDB" id="5868911at2759"/>
<dbReference type="AlphaFoldDB" id="A0A0V1C391"/>
<reference evidence="2 3" key="1">
    <citation type="submission" date="2015-01" db="EMBL/GenBank/DDBJ databases">
        <title>Evolution of Trichinella species and genotypes.</title>
        <authorList>
            <person name="Korhonen P.K."/>
            <person name="Edoardo P."/>
            <person name="Giuseppe L.R."/>
            <person name="Gasser R.B."/>
        </authorList>
    </citation>
    <scope>NUCLEOTIDE SEQUENCE [LARGE SCALE GENOMIC DNA]</scope>
    <source>
        <strain evidence="2">ISS120</strain>
    </source>
</reference>